<evidence type="ECO:0000313" key="6">
    <source>
        <dbReference type="Proteomes" id="UP000095788"/>
    </source>
</evidence>
<protein>
    <submittedName>
        <fullName evidence="5">Preprotein translocase subunit SecB</fullName>
    </submittedName>
</protein>
<keyword evidence="4" id="KW-0811">Translocation</keyword>
<name>A0A174PI28_BACUN</name>
<dbReference type="SUPFAM" id="SSF54611">
    <property type="entry name" value="SecB-like"/>
    <property type="match status" value="1"/>
</dbReference>
<dbReference type="RefSeq" id="WP_064774934.1">
    <property type="nucleotide sequence ID" value="NZ_CZBF01000002.1"/>
</dbReference>
<organism evidence="5 6">
    <name type="scientific">Bacteroides uniformis</name>
    <dbReference type="NCBI Taxonomy" id="820"/>
    <lineage>
        <taxon>Bacteria</taxon>
        <taxon>Pseudomonadati</taxon>
        <taxon>Bacteroidota</taxon>
        <taxon>Bacteroidia</taxon>
        <taxon>Bacteroidales</taxon>
        <taxon>Bacteroidaceae</taxon>
        <taxon>Bacteroides</taxon>
    </lineage>
</organism>
<sequence>MKQAVFSLKNYSVVKVMFDLENIPPQCIFDLKIEPSGIYFRRERQYVLDLVFKASYKKENTDFEVINIKLKAVFSFGDMVQADTIPPYFYANSIAIIFPYVRAFVSTITLQANVAPIMIPTLNVSLLEHELRRNTVLK</sequence>
<dbReference type="InterPro" id="IPR003708">
    <property type="entry name" value="SecB"/>
</dbReference>
<evidence type="ECO:0000313" key="5">
    <source>
        <dbReference type="EMBL" id="CUP58065.1"/>
    </source>
</evidence>
<dbReference type="EMBL" id="CZBF01000002">
    <property type="protein sequence ID" value="CUP58065.1"/>
    <property type="molecule type" value="Genomic_DNA"/>
</dbReference>
<dbReference type="Gene3D" id="3.10.420.10">
    <property type="entry name" value="SecB-like"/>
    <property type="match status" value="1"/>
</dbReference>
<gene>
    <name evidence="5" type="ORF">ERS852554_01100</name>
</gene>
<evidence type="ECO:0000256" key="4">
    <source>
        <dbReference type="ARBA" id="ARBA00023010"/>
    </source>
</evidence>
<dbReference type="GO" id="GO:0051262">
    <property type="term" value="P:protein tetramerization"/>
    <property type="evidence" value="ECO:0007669"/>
    <property type="project" value="InterPro"/>
</dbReference>
<dbReference type="GO" id="GO:0051082">
    <property type="term" value="F:unfolded protein binding"/>
    <property type="evidence" value="ECO:0007669"/>
    <property type="project" value="InterPro"/>
</dbReference>
<dbReference type="InterPro" id="IPR035958">
    <property type="entry name" value="SecB-like_sf"/>
</dbReference>
<proteinExistence type="inferred from homology"/>
<accession>A0A174PI28</accession>
<evidence type="ECO:0000256" key="1">
    <source>
        <dbReference type="ARBA" id="ARBA00009990"/>
    </source>
</evidence>
<keyword evidence="3" id="KW-0653">Protein transport</keyword>
<evidence type="ECO:0000256" key="2">
    <source>
        <dbReference type="ARBA" id="ARBA00022448"/>
    </source>
</evidence>
<evidence type="ECO:0000256" key="3">
    <source>
        <dbReference type="ARBA" id="ARBA00022927"/>
    </source>
</evidence>
<dbReference type="Pfam" id="PF02556">
    <property type="entry name" value="SecB"/>
    <property type="match status" value="1"/>
</dbReference>
<keyword evidence="2" id="KW-0813">Transport</keyword>
<dbReference type="AlphaFoldDB" id="A0A174PI28"/>
<dbReference type="Proteomes" id="UP000095788">
    <property type="component" value="Unassembled WGS sequence"/>
</dbReference>
<comment type="similarity">
    <text evidence="1">Belongs to the SecB family.</text>
</comment>
<reference evidence="5 6" key="1">
    <citation type="submission" date="2015-09" db="EMBL/GenBank/DDBJ databases">
        <authorList>
            <consortium name="Pathogen Informatics"/>
        </authorList>
    </citation>
    <scope>NUCLEOTIDE SEQUENCE [LARGE SCALE GENOMIC DNA]</scope>
    <source>
        <strain evidence="5 6">2789STDY5834942</strain>
    </source>
</reference>
<dbReference type="GO" id="GO:0015031">
    <property type="term" value="P:protein transport"/>
    <property type="evidence" value="ECO:0007669"/>
    <property type="project" value="UniProtKB-KW"/>
</dbReference>